<proteinExistence type="predicted"/>
<accession>A0A4S4BSW2</accession>
<comment type="caution">
    <text evidence="2">The sequence shown here is derived from an EMBL/GenBank/DDBJ whole genome shotgun (WGS) entry which is preliminary data.</text>
</comment>
<protein>
    <submittedName>
        <fullName evidence="2">DUF2892 domain-containing protein</fullName>
    </submittedName>
</protein>
<dbReference type="Pfam" id="PF11127">
    <property type="entry name" value="YgaP-like_TM"/>
    <property type="match status" value="1"/>
</dbReference>
<feature type="domain" description="Inner membrane protein YgaP-like transmembrane" evidence="1">
    <location>
        <begin position="26"/>
        <end position="86"/>
    </location>
</feature>
<evidence type="ECO:0000259" key="1">
    <source>
        <dbReference type="Pfam" id="PF11127"/>
    </source>
</evidence>
<dbReference type="OrthoDB" id="5405951at2"/>
<evidence type="ECO:0000313" key="2">
    <source>
        <dbReference type="EMBL" id="THF78109.1"/>
    </source>
</evidence>
<dbReference type="Proteomes" id="UP000310334">
    <property type="component" value="Unassembled WGS sequence"/>
</dbReference>
<dbReference type="EMBL" id="SSNT01000012">
    <property type="protein sequence ID" value="THF78109.1"/>
    <property type="molecule type" value="Genomic_DNA"/>
</dbReference>
<sequence>MEVINALKFLFQFYDNSKEVFQLIRPNIGIINALVRITCGLSLLAWATSKYCKKPWRDSYLIAIVLGAMKVGEGIVRFCPITYLFENSNMDFFDDDFEEDDEKFVYNPS</sequence>
<dbReference type="AlphaFoldDB" id="A0A4S4BSW2"/>
<organism evidence="2 3">
    <name type="scientific">Metabacillus sediminilitoris</name>
    <dbReference type="NCBI Taxonomy" id="2567941"/>
    <lineage>
        <taxon>Bacteria</taxon>
        <taxon>Bacillati</taxon>
        <taxon>Bacillota</taxon>
        <taxon>Bacilli</taxon>
        <taxon>Bacillales</taxon>
        <taxon>Bacillaceae</taxon>
        <taxon>Metabacillus</taxon>
    </lineage>
</organism>
<evidence type="ECO:0000313" key="3">
    <source>
        <dbReference type="Proteomes" id="UP000310334"/>
    </source>
</evidence>
<gene>
    <name evidence="2" type="ORF">E6W99_16225</name>
</gene>
<keyword evidence="3" id="KW-1185">Reference proteome</keyword>
<dbReference type="InterPro" id="IPR021309">
    <property type="entry name" value="YgaP-like_TM"/>
</dbReference>
<name>A0A4S4BSW2_9BACI</name>
<reference evidence="2 3" key="1">
    <citation type="submission" date="2019-04" db="EMBL/GenBank/DDBJ databases">
        <title>Bacillus sediminilitoris sp. nov., isolated from a tidal flat sediment on the East China Sea.</title>
        <authorList>
            <person name="Wei Y."/>
            <person name="Mao H."/>
            <person name="Fang J."/>
        </authorList>
    </citation>
    <scope>NUCLEOTIDE SEQUENCE [LARGE SCALE GENOMIC DNA]</scope>
    <source>
        <strain evidence="2 3">DSL-17</strain>
    </source>
</reference>